<dbReference type="InterPro" id="IPR051682">
    <property type="entry name" value="Mito_Persulfide_Diox"/>
</dbReference>
<dbReference type="SMART" id="SM00849">
    <property type="entry name" value="Lactamase_B"/>
    <property type="match status" value="1"/>
</dbReference>
<comment type="similarity">
    <text evidence="2">Belongs to the metallo-beta-lactamase superfamily. Glyoxalase II family.</text>
</comment>
<dbReference type="Pfam" id="PF00581">
    <property type="entry name" value="Rhodanese"/>
    <property type="match status" value="1"/>
</dbReference>
<dbReference type="PROSITE" id="PS50206">
    <property type="entry name" value="RHODANESE_3"/>
    <property type="match status" value="1"/>
</dbReference>
<keyword evidence="6" id="KW-0007">Acetylation</keyword>
<dbReference type="GO" id="GO:0016787">
    <property type="term" value="F:hydrolase activity"/>
    <property type="evidence" value="ECO:0007669"/>
    <property type="project" value="UniProtKB-KW"/>
</dbReference>
<dbReference type="Pfam" id="PF00753">
    <property type="entry name" value="Lactamase_B"/>
    <property type="match status" value="1"/>
</dbReference>
<keyword evidence="5" id="KW-0223">Dioxygenase</keyword>
<dbReference type="InterPro" id="IPR036873">
    <property type="entry name" value="Rhodanese-like_dom_sf"/>
</dbReference>
<organism evidence="10 11">
    <name type="scientific">Sandaracinus amylolyticus</name>
    <dbReference type="NCBI Taxonomy" id="927083"/>
    <lineage>
        <taxon>Bacteria</taxon>
        <taxon>Pseudomonadati</taxon>
        <taxon>Myxococcota</taxon>
        <taxon>Polyangia</taxon>
        <taxon>Polyangiales</taxon>
        <taxon>Sandaracinaceae</taxon>
        <taxon>Sandaracinus</taxon>
    </lineage>
</organism>
<dbReference type="GO" id="GO:0046872">
    <property type="term" value="F:metal ion binding"/>
    <property type="evidence" value="ECO:0007669"/>
    <property type="project" value="UniProtKB-KW"/>
</dbReference>
<dbReference type="GO" id="GO:0050313">
    <property type="term" value="F:sulfur dioxygenase activity"/>
    <property type="evidence" value="ECO:0007669"/>
    <property type="project" value="InterPro"/>
</dbReference>
<evidence type="ECO:0000313" key="11">
    <source>
        <dbReference type="Proteomes" id="UP000034883"/>
    </source>
</evidence>
<keyword evidence="11" id="KW-1185">Reference proteome</keyword>
<dbReference type="EMBL" id="CP011125">
    <property type="protein sequence ID" value="AKF03092.1"/>
    <property type="molecule type" value="Genomic_DNA"/>
</dbReference>
<keyword evidence="8" id="KW-0408">Iron</keyword>
<dbReference type="InterPro" id="IPR001279">
    <property type="entry name" value="Metallo-B-lactamas"/>
</dbReference>
<dbReference type="PANTHER" id="PTHR43084:SF1">
    <property type="entry name" value="PERSULFIDE DIOXYGENASE ETHE1, MITOCHONDRIAL"/>
    <property type="match status" value="1"/>
</dbReference>
<feature type="domain" description="Rhodanese" evidence="9">
    <location>
        <begin position="266"/>
        <end position="356"/>
    </location>
</feature>
<dbReference type="PANTHER" id="PTHR43084">
    <property type="entry name" value="PERSULFIDE DIOXYGENASE ETHE1"/>
    <property type="match status" value="1"/>
</dbReference>
<name>A0A0F6VYT9_9BACT</name>
<dbReference type="Proteomes" id="UP000034883">
    <property type="component" value="Chromosome"/>
</dbReference>
<keyword evidence="10" id="KW-0378">Hydrolase</keyword>
<dbReference type="SMART" id="SM00450">
    <property type="entry name" value="RHOD"/>
    <property type="match status" value="1"/>
</dbReference>
<dbReference type="CDD" id="cd07724">
    <property type="entry name" value="POD-like_MBL-fold"/>
    <property type="match status" value="1"/>
</dbReference>
<dbReference type="SUPFAM" id="SSF52821">
    <property type="entry name" value="Rhodanese/Cell cycle control phosphatase"/>
    <property type="match status" value="1"/>
</dbReference>
<evidence type="ECO:0000313" key="10">
    <source>
        <dbReference type="EMBL" id="AKF03092.1"/>
    </source>
</evidence>
<reference evidence="10 11" key="1">
    <citation type="submission" date="2015-03" db="EMBL/GenBank/DDBJ databases">
        <title>Genome assembly of Sandaracinus amylolyticus DSM 53668.</title>
        <authorList>
            <person name="Sharma G."/>
            <person name="Subramanian S."/>
        </authorList>
    </citation>
    <scope>NUCLEOTIDE SEQUENCE [LARGE SCALE GENOMIC DNA]</scope>
    <source>
        <strain evidence="10 11">DSM 53668</strain>
    </source>
</reference>
<dbReference type="InterPro" id="IPR001763">
    <property type="entry name" value="Rhodanese-like_dom"/>
</dbReference>
<evidence type="ECO:0000256" key="2">
    <source>
        <dbReference type="ARBA" id="ARBA00006759"/>
    </source>
</evidence>
<evidence type="ECO:0000256" key="5">
    <source>
        <dbReference type="ARBA" id="ARBA00022964"/>
    </source>
</evidence>
<dbReference type="STRING" id="927083.DB32_000241"/>
<proteinExistence type="inferred from homology"/>
<keyword evidence="4" id="KW-0809">Transit peptide</keyword>
<dbReference type="AlphaFoldDB" id="A0A0F6VYT9"/>
<dbReference type="SUPFAM" id="SSF56281">
    <property type="entry name" value="Metallo-hydrolase/oxidoreductase"/>
    <property type="match status" value="1"/>
</dbReference>
<dbReference type="Gene3D" id="3.40.250.10">
    <property type="entry name" value="Rhodanese-like domain"/>
    <property type="match status" value="1"/>
</dbReference>
<dbReference type="FunFam" id="3.60.15.10:FF:000013">
    <property type="entry name" value="Persulfide dioxygenase ETHE1, mitochondrial"/>
    <property type="match status" value="1"/>
</dbReference>
<evidence type="ECO:0000256" key="3">
    <source>
        <dbReference type="ARBA" id="ARBA00022723"/>
    </source>
</evidence>
<dbReference type="RefSeq" id="WP_053230569.1">
    <property type="nucleotide sequence ID" value="NZ_CP011125.1"/>
</dbReference>
<evidence type="ECO:0000256" key="8">
    <source>
        <dbReference type="ARBA" id="ARBA00023004"/>
    </source>
</evidence>
<evidence type="ECO:0000256" key="7">
    <source>
        <dbReference type="ARBA" id="ARBA00023002"/>
    </source>
</evidence>
<evidence type="ECO:0000259" key="9">
    <source>
        <dbReference type="PROSITE" id="PS50206"/>
    </source>
</evidence>
<protein>
    <submittedName>
        <fullName evidence="10">Hydroxyacylglutathione hydrolase</fullName>
    </submittedName>
</protein>
<dbReference type="OrthoDB" id="9784009at2"/>
<evidence type="ECO:0000256" key="6">
    <source>
        <dbReference type="ARBA" id="ARBA00022990"/>
    </source>
</evidence>
<keyword evidence="7" id="KW-0560">Oxidoreductase</keyword>
<dbReference type="GO" id="GO:0006749">
    <property type="term" value="P:glutathione metabolic process"/>
    <property type="evidence" value="ECO:0007669"/>
    <property type="project" value="InterPro"/>
</dbReference>
<gene>
    <name evidence="10" type="ORF">DB32_000241</name>
</gene>
<dbReference type="GO" id="GO:0070813">
    <property type="term" value="P:hydrogen sulfide metabolic process"/>
    <property type="evidence" value="ECO:0007669"/>
    <property type="project" value="TreeGrafter"/>
</dbReference>
<comment type="cofactor">
    <cofactor evidence="1">
        <name>Fe(2+)</name>
        <dbReference type="ChEBI" id="CHEBI:29033"/>
    </cofactor>
</comment>
<dbReference type="InterPro" id="IPR036866">
    <property type="entry name" value="RibonucZ/Hydroxyglut_hydro"/>
</dbReference>
<dbReference type="KEGG" id="samy:DB32_000241"/>
<accession>A0A0F6VYT9</accession>
<evidence type="ECO:0000256" key="1">
    <source>
        <dbReference type="ARBA" id="ARBA00001954"/>
    </source>
</evidence>
<dbReference type="Gene3D" id="3.60.15.10">
    <property type="entry name" value="Ribonuclease Z/Hydroxyacylglutathione hydrolase-like"/>
    <property type="match status" value="1"/>
</dbReference>
<evidence type="ECO:0000256" key="4">
    <source>
        <dbReference type="ARBA" id="ARBA00022946"/>
    </source>
</evidence>
<dbReference type="CDD" id="cd00158">
    <property type="entry name" value="RHOD"/>
    <property type="match status" value="1"/>
</dbReference>
<dbReference type="InterPro" id="IPR044528">
    <property type="entry name" value="POD-like_MBL-fold"/>
</dbReference>
<sequence>MLFRQLFDHESSTYTYLLADERTREAVIIDPVLEQVERDVALVRDLELELRYALDTHVHADHVTALGTLRERLGCRTVLSERAGVGCADVLVKDGDRIRFGAHEFEVRETPGHTSGCLTYVTGDHTMAFTGDALLIRGSGRTDFQQGDAPTLYRSVHEKLFTLPDTTLVYPGHDYKGRTVTSIGEEKRLNPRLGGGRGEAEFVAIMAKLQLAYPKKIDVALPANLACGVPRGVPATPEPIEAPRWAPVETSAGGIPELAPEWIATHPGAARLVDVREPSEFVGELGHVPGSELVPLATIEREAQSWDRGAPIVAICRSGGRSGKAALQLRALGFGRVASMRGGMTAWNAQRLPIDRGGSAREDATQSS</sequence>
<keyword evidence="3" id="KW-0479">Metal-binding</keyword>